<evidence type="ECO:0000259" key="6">
    <source>
        <dbReference type="Pfam" id="PF01408"/>
    </source>
</evidence>
<dbReference type="Proteomes" id="UP000612746">
    <property type="component" value="Unassembled WGS sequence"/>
</dbReference>
<dbReference type="GO" id="GO:0000166">
    <property type="term" value="F:nucleotide binding"/>
    <property type="evidence" value="ECO:0007669"/>
    <property type="project" value="InterPro"/>
</dbReference>
<dbReference type="SUPFAM" id="SSF51735">
    <property type="entry name" value="NAD(P)-binding Rossmann-fold domains"/>
    <property type="match status" value="1"/>
</dbReference>
<dbReference type="PANTHER" id="PTHR22604:SF105">
    <property type="entry name" value="TRANS-1,2-DIHYDROBENZENE-1,2-DIOL DEHYDROGENASE"/>
    <property type="match status" value="1"/>
</dbReference>
<gene>
    <name evidence="8" type="ORF">INT44_004715</name>
</gene>
<dbReference type="OrthoDB" id="2129491at2759"/>
<evidence type="ECO:0000256" key="4">
    <source>
        <dbReference type="ARBA" id="ARBA00042988"/>
    </source>
</evidence>
<feature type="domain" description="GFO/IDH/MocA-like oxidoreductase" evidence="7">
    <location>
        <begin position="163"/>
        <end position="294"/>
    </location>
</feature>
<comment type="catalytic activity">
    <reaction evidence="5">
        <text>D-xylose + NADP(+) = D-xylono-1,5-lactone + NADPH + H(+)</text>
        <dbReference type="Rhea" id="RHEA:22000"/>
        <dbReference type="ChEBI" id="CHEBI:15378"/>
        <dbReference type="ChEBI" id="CHEBI:15867"/>
        <dbReference type="ChEBI" id="CHEBI:53455"/>
        <dbReference type="ChEBI" id="CHEBI:57783"/>
        <dbReference type="ChEBI" id="CHEBI:58349"/>
        <dbReference type="EC" id="1.1.1.179"/>
    </reaction>
</comment>
<dbReference type="InterPro" id="IPR000683">
    <property type="entry name" value="Gfo/Idh/MocA-like_OxRdtase_N"/>
</dbReference>
<dbReference type="EC" id="1.1.1.179" evidence="3"/>
<dbReference type="GO" id="GO:0047837">
    <property type="term" value="F:D-xylose 1-dehydrogenase (NADP+) activity"/>
    <property type="evidence" value="ECO:0007669"/>
    <property type="project" value="UniProtKB-EC"/>
</dbReference>
<dbReference type="Pfam" id="PF22725">
    <property type="entry name" value="GFO_IDH_MocA_C3"/>
    <property type="match status" value="1"/>
</dbReference>
<dbReference type="Pfam" id="PF01408">
    <property type="entry name" value="GFO_IDH_MocA"/>
    <property type="match status" value="1"/>
</dbReference>
<evidence type="ECO:0000313" key="8">
    <source>
        <dbReference type="EMBL" id="KAG2172974.1"/>
    </source>
</evidence>
<evidence type="ECO:0000256" key="3">
    <source>
        <dbReference type="ARBA" id="ARBA00038984"/>
    </source>
</evidence>
<proteinExistence type="inferred from homology"/>
<dbReference type="Gene3D" id="3.40.50.720">
    <property type="entry name" value="NAD(P)-binding Rossmann-like Domain"/>
    <property type="match status" value="1"/>
</dbReference>
<evidence type="ECO:0000256" key="5">
    <source>
        <dbReference type="ARBA" id="ARBA00049233"/>
    </source>
</evidence>
<dbReference type="EMBL" id="JAEPRA010000021">
    <property type="protein sequence ID" value="KAG2172974.1"/>
    <property type="molecule type" value="Genomic_DNA"/>
</dbReference>
<dbReference type="InterPro" id="IPR036291">
    <property type="entry name" value="NAD(P)-bd_dom_sf"/>
</dbReference>
<dbReference type="Gene3D" id="3.30.360.10">
    <property type="entry name" value="Dihydrodipicolinate Reductase, domain 2"/>
    <property type="match status" value="1"/>
</dbReference>
<accession>A0A8H7UAX9</accession>
<dbReference type="PANTHER" id="PTHR22604">
    <property type="entry name" value="OXIDOREDUCTASES"/>
    <property type="match status" value="1"/>
</dbReference>
<evidence type="ECO:0000259" key="7">
    <source>
        <dbReference type="Pfam" id="PF22725"/>
    </source>
</evidence>
<keyword evidence="9" id="KW-1185">Reference proteome</keyword>
<evidence type="ECO:0000256" key="2">
    <source>
        <dbReference type="ARBA" id="ARBA00023002"/>
    </source>
</evidence>
<dbReference type="SUPFAM" id="SSF55347">
    <property type="entry name" value="Glyceraldehyde-3-phosphate dehydrogenase-like, C-terminal domain"/>
    <property type="match status" value="1"/>
</dbReference>
<protein>
    <recommendedName>
        <fullName evidence="3">D-xylose 1-dehydrogenase (NADP(+), D-xylono-1,5-lactone-forming)</fullName>
        <ecNumber evidence="3">1.1.1.179</ecNumber>
    </recommendedName>
    <alternativeName>
        <fullName evidence="4">D-xylose-NADP dehydrogenase</fullName>
    </alternativeName>
</protein>
<evidence type="ECO:0000313" key="9">
    <source>
        <dbReference type="Proteomes" id="UP000612746"/>
    </source>
</evidence>
<comment type="caution">
    <text evidence="8">The sequence shown here is derived from an EMBL/GenBank/DDBJ whole genome shotgun (WGS) entry which is preliminary data.</text>
</comment>
<sequence>MSSTTPFVVRWAIIGAGWISEQFVHDLAMDPSTRDVNDVAHAIVAVGSRTKAKAEAFIKDYCPEGGFAQKAGYCDLPVVAVEGYDAVYARDDVDCVYIGTPHNDHYFSAKAALEANKHVLCEKPSTINARQMKELAALAEAKGLFFMEAVWTRFFPLMYALQKDIHETKVLGDIHQVNADFSIKGVGREYLDEGVPLSHRLLNPDLAGGAILDLGPYPLTWGLMTLFHHPENKLAPPTAVSSSMQLHPETGVDIFTTFVLDFPKMTARANLTCNLVVESPADCTARIQGTKGEIIVPRPAPRPEKYIIRLDNGEETVKEFPVPGNGYHWEADAVARCLRDGLKECDRMTVSESIMSMELMDEFRKQGGYEFPASLAQ</sequence>
<evidence type="ECO:0000256" key="1">
    <source>
        <dbReference type="ARBA" id="ARBA00010928"/>
    </source>
</evidence>
<reference evidence="8" key="1">
    <citation type="submission" date="2020-12" db="EMBL/GenBank/DDBJ databases">
        <title>Metabolic potential, ecology and presence of endohyphal bacteria is reflected in genomic diversity of Mucoromycotina.</title>
        <authorList>
            <person name="Muszewska A."/>
            <person name="Okrasinska A."/>
            <person name="Steczkiewicz K."/>
            <person name="Drgas O."/>
            <person name="Orlowska M."/>
            <person name="Perlinska-Lenart U."/>
            <person name="Aleksandrzak-Piekarczyk T."/>
            <person name="Szatraj K."/>
            <person name="Zielenkiewicz U."/>
            <person name="Pilsyk S."/>
            <person name="Malc E."/>
            <person name="Mieczkowski P."/>
            <person name="Kruszewska J.S."/>
            <person name="Biernat P."/>
            <person name="Pawlowska J."/>
        </authorList>
    </citation>
    <scope>NUCLEOTIDE SEQUENCE</scope>
    <source>
        <strain evidence="8">WA0000051536</strain>
    </source>
</reference>
<name>A0A8H7UAX9_9FUNG</name>
<dbReference type="AlphaFoldDB" id="A0A8H7UAX9"/>
<organism evidence="8 9">
    <name type="scientific">Umbelopsis vinacea</name>
    <dbReference type="NCBI Taxonomy" id="44442"/>
    <lineage>
        <taxon>Eukaryota</taxon>
        <taxon>Fungi</taxon>
        <taxon>Fungi incertae sedis</taxon>
        <taxon>Mucoromycota</taxon>
        <taxon>Mucoromycotina</taxon>
        <taxon>Umbelopsidomycetes</taxon>
        <taxon>Umbelopsidales</taxon>
        <taxon>Umbelopsidaceae</taxon>
        <taxon>Umbelopsis</taxon>
    </lineage>
</organism>
<keyword evidence="2" id="KW-0560">Oxidoreductase</keyword>
<dbReference type="InterPro" id="IPR055170">
    <property type="entry name" value="GFO_IDH_MocA-like_dom"/>
</dbReference>
<feature type="domain" description="Gfo/Idh/MocA-like oxidoreductase N-terminal" evidence="6">
    <location>
        <begin position="9"/>
        <end position="147"/>
    </location>
</feature>
<dbReference type="InterPro" id="IPR050984">
    <property type="entry name" value="Gfo/Idh/MocA_domain"/>
</dbReference>
<comment type="similarity">
    <text evidence="1">Belongs to the Gfo/Idh/MocA family.</text>
</comment>